<dbReference type="Proteomes" id="UP000054532">
    <property type="component" value="Unassembled WGS sequence"/>
</dbReference>
<feature type="domain" description="MULE transposase" evidence="1">
    <location>
        <begin position="3"/>
        <end position="73"/>
    </location>
</feature>
<organism evidence="2">
    <name type="scientific">Phytophthora nicotianae</name>
    <name type="common">Potato buckeye rot agent</name>
    <name type="synonym">Phytophthora parasitica</name>
    <dbReference type="NCBI Taxonomy" id="4792"/>
    <lineage>
        <taxon>Eukaryota</taxon>
        <taxon>Sar</taxon>
        <taxon>Stramenopiles</taxon>
        <taxon>Oomycota</taxon>
        <taxon>Peronosporomycetes</taxon>
        <taxon>Peronosporales</taxon>
        <taxon>Peronosporaceae</taxon>
        <taxon>Phytophthora</taxon>
    </lineage>
</organism>
<accession>W2NNP5</accession>
<sequence>MDTVIPVCQAWLPGEKKQDYTWALNMLRLFMLEYDVPEPRVISHDRDQALMNALALVFPDVPTILCRWHMNKNVLSKAREVLGKLTVENPAPGQSKYSNSLATDKFMALFYRTVGSETEEDLRANKTALAECNAQLAAYLSEHWLKYEDKNRKGPNKSVHALRCSRYVNCRGDSCSMQALDQVDPRRPFYCLQQVTSMVDIVC</sequence>
<dbReference type="AlphaFoldDB" id="W2NNP5"/>
<gene>
    <name evidence="2" type="ORF">L914_05681</name>
</gene>
<reference evidence="2" key="1">
    <citation type="submission" date="2013-11" db="EMBL/GenBank/DDBJ databases">
        <title>The Genome Sequence of Phytophthora parasitica IAC_01/95.</title>
        <authorList>
            <consortium name="The Broad Institute Genomics Platform"/>
            <person name="Russ C."/>
            <person name="Tyler B."/>
            <person name="Panabieres F."/>
            <person name="Shan W."/>
            <person name="Tripathy S."/>
            <person name="Grunwald N."/>
            <person name="Machado M."/>
            <person name="Johnson C.S."/>
            <person name="Arredondo F."/>
            <person name="Hong C."/>
            <person name="Coffey M."/>
            <person name="Young S.K."/>
            <person name="Zeng Q."/>
            <person name="Gargeya S."/>
            <person name="Fitzgerald M."/>
            <person name="Abouelleil A."/>
            <person name="Alvarado L."/>
            <person name="Chapman S.B."/>
            <person name="Gainer-Dewar J."/>
            <person name="Goldberg J."/>
            <person name="Griggs A."/>
            <person name="Gujja S."/>
            <person name="Hansen M."/>
            <person name="Howarth C."/>
            <person name="Imamovic A."/>
            <person name="Ireland A."/>
            <person name="Larimer J."/>
            <person name="McCowan C."/>
            <person name="Murphy C."/>
            <person name="Pearson M."/>
            <person name="Poon T.W."/>
            <person name="Priest M."/>
            <person name="Roberts A."/>
            <person name="Saif S."/>
            <person name="Shea T."/>
            <person name="Sykes S."/>
            <person name="Wortman J."/>
            <person name="Nusbaum C."/>
            <person name="Birren B."/>
        </authorList>
    </citation>
    <scope>NUCLEOTIDE SEQUENCE [LARGE SCALE GENOMIC DNA]</scope>
    <source>
        <strain evidence="2">IAC_01/95</strain>
    </source>
</reference>
<dbReference type="VEuPathDB" id="FungiDB:PPTG_11574"/>
<evidence type="ECO:0000259" key="1">
    <source>
        <dbReference type="Pfam" id="PF10551"/>
    </source>
</evidence>
<proteinExistence type="predicted"/>
<dbReference type="InterPro" id="IPR052579">
    <property type="entry name" value="Zinc_finger_SWIM"/>
</dbReference>
<name>W2NNP5_PHYNI</name>
<dbReference type="PANTHER" id="PTHR31569:SF4">
    <property type="entry name" value="SWIM-TYPE DOMAIN-CONTAINING PROTEIN"/>
    <property type="match status" value="1"/>
</dbReference>
<dbReference type="InterPro" id="IPR018289">
    <property type="entry name" value="MULE_transposase_dom"/>
</dbReference>
<dbReference type="VEuPathDB" id="FungiDB:PPTG_18434"/>
<dbReference type="Pfam" id="PF10551">
    <property type="entry name" value="MULE"/>
    <property type="match status" value="1"/>
</dbReference>
<dbReference type="PANTHER" id="PTHR31569">
    <property type="entry name" value="SWIM-TYPE DOMAIN-CONTAINING PROTEIN"/>
    <property type="match status" value="1"/>
</dbReference>
<dbReference type="EMBL" id="KI692011">
    <property type="protein sequence ID" value="ETM50237.1"/>
    <property type="molecule type" value="Genomic_DNA"/>
</dbReference>
<protein>
    <recommendedName>
        <fullName evidence="1">MULE transposase domain-containing protein</fullName>
    </recommendedName>
</protein>
<evidence type="ECO:0000313" key="2">
    <source>
        <dbReference type="EMBL" id="ETM50237.1"/>
    </source>
</evidence>